<reference evidence="9" key="1">
    <citation type="journal article" date="2017" name="Nat. Microbiol.">
        <title>Global analysis of biosynthetic gene clusters reveals vast potential of secondary metabolite production in Penicillium species.</title>
        <authorList>
            <person name="Nielsen J.C."/>
            <person name="Grijseels S."/>
            <person name="Prigent S."/>
            <person name="Ji B."/>
            <person name="Dainat J."/>
            <person name="Nielsen K.F."/>
            <person name="Frisvad J.C."/>
            <person name="Workman M."/>
            <person name="Nielsen J."/>
        </authorList>
    </citation>
    <scope>NUCLEOTIDE SEQUENCE [LARGE SCALE GENOMIC DNA]</scope>
    <source>
        <strain evidence="9">IBT 31321</strain>
    </source>
</reference>
<evidence type="ECO:0000256" key="4">
    <source>
        <dbReference type="ARBA" id="ARBA00022989"/>
    </source>
</evidence>
<dbReference type="InterPro" id="IPR011701">
    <property type="entry name" value="MFS"/>
</dbReference>
<feature type="transmembrane region" description="Helical" evidence="6">
    <location>
        <begin position="224"/>
        <end position="246"/>
    </location>
</feature>
<evidence type="ECO:0000259" key="7">
    <source>
        <dbReference type="PROSITE" id="PS50850"/>
    </source>
</evidence>
<feature type="transmembrane region" description="Helical" evidence="6">
    <location>
        <begin position="496"/>
        <end position="514"/>
    </location>
</feature>
<evidence type="ECO:0000256" key="1">
    <source>
        <dbReference type="ARBA" id="ARBA00004141"/>
    </source>
</evidence>
<protein>
    <recommendedName>
        <fullName evidence="7">Major facilitator superfamily (MFS) profile domain-containing protein</fullName>
    </recommendedName>
</protein>
<keyword evidence="2" id="KW-0813">Transport</keyword>
<keyword evidence="5 6" id="KW-0472">Membrane</keyword>
<evidence type="ECO:0000256" key="2">
    <source>
        <dbReference type="ARBA" id="ARBA00022448"/>
    </source>
</evidence>
<keyword evidence="9" id="KW-1185">Reference proteome</keyword>
<feature type="domain" description="Major facilitator superfamily (MFS) profile" evidence="7">
    <location>
        <begin position="31"/>
        <end position="518"/>
    </location>
</feature>
<feature type="transmembrane region" description="Helical" evidence="6">
    <location>
        <begin position="186"/>
        <end position="204"/>
    </location>
</feature>
<dbReference type="PANTHER" id="PTHR23501:SF177">
    <property type="entry name" value="MAJOR FACILITATOR SUPERFAMILY (MFS) PROFILE DOMAIN-CONTAINING PROTEIN-RELATED"/>
    <property type="match status" value="1"/>
</dbReference>
<sequence>MVESNESPASEKVSTTVQGLDYPSGIRLAVIIVALVLTMFMVALDMTIVATAIPRITDEFHSLDQVGWYGSAFFLTLATFQSTWGKLYKFWDLKFAFLAAGALFEIGSLICGVAPNSTALIVGRAIAGWGAAGLVGGCYTVIAFVAPPSKAPRYTGLIGTSYATASVAGPLLGGAFTDGATWRWCFYINLPIGGISLAILAFFFRPPSHARPVAAPLREKLQQLDLIGAALTIGALVCFLLVMQWGGITMPWNSANVIGLLVGFGLLTLALVASQFLQGERAALAPRLIRPRVIYGVCVFVFFQSGANFLFTYYLPIYFQAIDGMSAAASGIRNLPFIVLSAIFAAIAGIAITRVGYFTAFLALGSAVFLIGSGLIYTLDVGSSASKYLGYQVLLGLGQGLAIQIPVIVGQAFSMMDDIASVTAIVLFFQMMGGAVFISAAESVFSNRLLPALAVYAPTVDAARVLSIGATGLRSEFSTGALPGILQAYMVALQDVFLFGTVTAACAFVASWLAPFRSILHGNRGSTAMIAA</sequence>
<proteinExistence type="predicted"/>
<name>A0A1V6U8H8_9EURO</name>
<feature type="transmembrane region" description="Helical" evidence="6">
    <location>
        <begin position="66"/>
        <end position="84"/>
    </location>
</feature>
<evidence type="ECO:0000256" key="3">
    <source>
        <dbReference type="ARBA" id="ARBA00022692"/>
    </source>
</evidence>
<feature type="transmembrane region" description="Helical" evidence="6">
    <location>
        <begin position="28"/>
        <end position="54"/>
    </location>
</feature>
<organism evidence="8 9">
    <name type="scientific">Penicillium coprophilum</name>
    <dbReference type="NCBI Taxonomy" id="36646"/>
    <lineage>
        <taxon>Eukaryota</taxon>
        <taxon>Fungi</taxon>
        <taxon>Dikarya</taxon>
        <taxon>Ascomycota</taxon>
        <taxon>Pezizomycotina</taxon>
        <taxon>Eurotiomycetes</taxon>
        <taxon>Eurotiomycetidae</taxon>
        <taxon>Eurotiales</taxon>
        <taxon>Aspergillaceae</taxon>
        <taxon>Penicillium</taxon>
    </lineage>
</organism>
<keyword evidence="4 6" id="KW-1133">Transmembrane helix</keyword>
<feature type="transmembrane region" description="Helical" evidence="6">
    <location>
        <begin position="389"/>
        <end position="409"/>
    </location>
</feature>
<accession>A0A1V6U8H8</accession>
<feature type="transmembrane region" description="Helical" evidence="6">
    <location>
        <begin position="421"/>
        <end position="441"/>
    </location>
</feature>
<evidence type="ECO:0000313" key="9">
    <source>
        <dbReference type="Proteomes" id="UP000191500"/>
    </source>
</evidence>
<feature type="transmembrane region" description="Helical" evidence="6">
    <location>
        <begin position="126"/>
        <end position="146"/>
    </location>
</feature>
<feature type="transmembrane region" description="Helical" evidence="6">
    <location>
        <begin position="252"/>
        <end position="272"/>
    </location>
</feature>
<dbReference type="InterPro" id="IPR020846">
    <property type="entry name" value="MFS_dom"/>
</dbReference>
<dbReference type="PROSITE" id="PS50850">
    <property type="entry name" value="MFS"/>
    <property type="match status" value="1"/>
</dbReference>
<dbReference type="Proteomes" id="UP000191500">
    <property type="component" value="Unassembled WGS sequence"/>
</dbReference>
<dbReference type="GO" id="GO:0005886">
    <property type="term" value="C:plasma membrane"/>
    <property type="evidence" value="ECO:0007669"/>
    <property type="project" value="TreeGrafter"/>
</dbReference>
<dbReference type="GO" id="GO:0022857">
    <property type="term" value="F:transmembrane transporter activity"/>
    <property type="evidence" value="ECO:0007669"/>
    <property type="project" value="InterPro"/>
</dbReference>
<feature type="transmembrane region" description="Helical" evidence="6">
    <location>
        <begin position="335"/>
        <end position="352"/>
    </location>
</feature>
<evidence type="ECO:0000313" key="8">
    <source>
        <dbReference type="EMBL" id="OQE34804.1"/>
    </source>
</evidence>
<dbReference type="CDD" id="cd17502">
    <property type="entry name" value="MFS_Azr1_MDR_like"/>
    <property type="match status" value="1"/>
</dbReference>
<gene>
    <name evidence="8" type="ORF">PENCOP_c015G07905</name>
</gene>
<comment type="caution">
    <text evidence="8">The sequence shown here is derived from an EMBL/GenBank/DDBJ whole genome shotgun (WGS) entry which is preliminary data.</text>
</comment>
<dbReference type="PANTHER" id="PTHR23501">
    <property type="entry name" value="MAJOR FACILITATOR SUPERFAMILY"/>
    <property type="match status" value="1"/>
</dbReference>
<keyword evidence="3 6" id="KW-0812">Transmembrane</keyword>
<feature type="transmembrane region" description="Helical" evidence="6">
    <location>
        <begin position="96"/>
        <end position="114"/>
    </location>
</feature>
<dbReference type="EMBL" id="MDDG01000015">
    <property type="protein sequence ID" value="OQE34804.1"/>
    <property type="molecule type" value="Genomic_DNA"/>
</dbReference>
<feature type="transmembrane region" description="Helical" evidence="6">
    <location>
        <begin position="293"/>
        <end position="315"/>
    </location>
</feature>
<dbReference type="InterPro" id="IPR036259">
    <property type="entry name" value="MFS_trans_sf"/>
</dbReference>
<comment type="subcellular location">
    <subcellularLocation>
        <location evidence="1">Membrane</location>
        <topology evidence="1">Multi-pass membrane protein</topology>
    </subcellularLocation>
</comment>
<dbReference type="SUPFAM" id="SSF103473">
    <property type="entry name" value="MFS general substrate transporter"/>
    <property type="match status" value="1"/>
</dbReference>
<feature type="transmembrane region" description="Helical" evidence="6">
    <location>
        <begin position="357"/>
        <end position="377"/>
    </location>
</feature>
<evidence type="ECO:0000256" key="5">
    <source>
        <dbReference type="ARBA" id="ARBA00023136"/>
    </source>
</evidence>
<dbReference type="Pfam" id="PF07690">
    <property type="entry name" value="MFS_1"/>
    <property type="match status" value="1"/>
</dbReference>
<evidence type="ECO:0000256" key="6">
    <source>
        <dbReference type="SAM" id="Phobius"/>
    </source>
</evidence>
<dbReference type="FunFam" id="1.20.1720.10:FF:000012">
    <property type="entry name" value="MFS toxin efflux pump (AflT)"/>
    <property type="match status" value="1"/>
</dbReference>
<dbReference type="AlphaFoldDB" id="A0A1V6U8H8"/>
<dbReference type="Gene3D" id="1.20.1250.20">
    <property type="entry name" value="MFS general substrate transporter like domains"/>
    <property type="match status" value="1"/>
</dbReference>